<accession>A0A9X6Q2T2</accession>
<evidence type="ECO:0000256" key="1">
    <source>
        <dbReference type="SAM" id="Phobius"/>
    </source>
</evidence>
<comment type="caution">
    <text evidence="2">The sequence shown here is derived from an EMBL/GenBank/DDBJ whole genome shotgun (WGS) entry which is preliminary data.</text>
</comment>
<keyword evidence="1" id="KW-1133">Transmembrane helix</keyword>
<dbReference type="EMBL" id="NFEM01000081">
    <property type="protein sequence ID" value="OUA02087.1"/>
    <property type="molecule type" value="Genomic_DNA"/>
</dbReference>
<protein>
    <submittedName>
        <fullName evidence="2">Uncharacterized protein</fullName>
    </submittedName>
</protein>
<feature type="transmembrane region" description="Helical" evidence="1">
    <location>
        <begin position="45"/>
        <end position="68"/>
    </location>
</feature>
<dbReference type="Proteomes" id="UP000194551">
    <property type="component" value="Unassembled WGS sequence"/>
</dbReference>
<name>A0A9X6Q2T2_BACTU</name>
<sequence length="196" mass="22688">MDLSQIFEALKLSFVVGAISLFLKTCVMMKATGFEKIFFSQEKNLMINIVRLIFFAIVTTPLSIWYLSFGSNISITHGKSEEIVALLLMSLLLSIFVVFQVVYPFFSDPLGKDAYYIILPDQTKAYLIKSLNRSEILAYTYPRFEEINIDCNSSENQIIVLKKEEIKTKRIYRIRHKHGFLVAIKITKLKNKRRAQ</sequence>
<feature type="transmembrane region" description="Helical" evidence="1">
    <location>
        <begin position="83"/>
        <end position="106"/>
    </location>
</feature>
<keyword evidence="1" id="KW-0812">Transmembrane</keyword>
<keyword evidence="1" id="KW-0472">Membrane</keyword>
<gene>
    <name evidence="2" type="ORF">BK774_16585</name>
</gene>
<evidence type="ECO:0000313" key="2">
    <source>
        <dbReference type="EMBL" id="OUA02087.1"/>
    </source>
</evidence>
<dbReference type="AlphaFoldDB" id="A0A9X6Q2T2"/>
<organism evidence="2 3">
    <name type="scientific">Bacillus thuringiensis</name>
    <dbReference type="NCBI Taxonomy" id="1428"/>
    <lineage>
        <taxon>Bacteria</taxon>
        <taxon>Bacillati</taxon>
        <taxon>Bacillota</taxon>
        <taxon>Bacilli</taxon>
        <taxon>Bacillales</taxon>
        <taxon>Bacillaceae</taxon>
        <taxon>Bacillus</taxon>
        <taxon>Bacillus cereus group</taxon>
    </lineage>
</organism>
<reference evidence="2 3" key="1">
    <citation type="submission" date="2016-10" db="EMBL/GenBank/DDBJ databases">
        <title>Comparative genomics of Bacillus thuringiensis reveals a path to pathogens against multiple invertebrate hosts.</title>
        <authorList>
            <person name="Zheng J."/>
            <person name="Gao Q."/>
            <person name="Liu H."/>
            <person name="Peng D."/>
            <person name="Ruan L."/>
            <person name="Sun M."/>
        </authorList>
    </citation>
    <scope>NUCLEOTIDE SEQUENCE [LARGE SCALE GENOMIC DNA]</scope>
    <source>
        <strain evidence="2">HD5</strain>
    </source>
</reference>
<dbReference type="RefSeq" id="WP_074642463.1">
    <property type="nucleotide sequence ID" value="NZ_CAKJXA010000099.1"/>
</dbReference>
<evidence type="ECO:0000313" key="3">
    <source>
        <dbReference type="Proteomes" id="UP000194551"/>
    </source>
</evidence>
<proteinExistence type="predicted"/>
<feature type="transmembrane region" description="Helical" evidence="1">
    <location>
        <begin position="12"/>
        <end position="33"/>
    </location>
</feature>